<reference evidence="12" key="1">
    <citation type="submission" date="2016-04" db="EMBL/GenBank/DDBJ databases">
        <authorList>
            <person name="Evans L.H."/>
            <person name="Alamgir A."/>
            <person name="Owens N."/>
            <person name="Weber N.D."/>
            <person name="Virtaneva K."/>
            <person name="Barbian K."/>
            <person name="Babar A."/>
            <person name="Rosenke K."/>
        </authorList>
    </citation>
    <scope>NUCLEOTIDE SEQUENCE</scope>
    <source>
        <strain evidence="12">86</strain>
    </source>
</reference>
<proteinExistence type="inferred from homology"/>
<name>A0A212JMB9_9PROT</name>
<dbReference type="GO" id="GO:0032259">
    <property type="term" value="P:methylation"/>
    <property type="evidence" value="ECO:0007669"/>
    <property type="project" value="UniProtKB-KW"/>
</dbReference>
<keyword evidence="5" id="KW-0963">Cytoplasm</keyword>
<dbReference type="PANTHER" id="PTHR11579:SF0">
    <property type="entry name" value="PROTEIN-L-ISOASPARTATE(D-ASPARTATE) O-METHYLTRANSFERASE"/>
    <property type="match status" value="1"/>
</dbReference>
<dbReference type="GO" id="GO:0004719">
    <property type="term" value="F:protein-L-isoaspartate (D-aspartate) O-methyltransferase activity"/>
    <property type="evidence" value="ECO:0007669"/>
    <property type="project" value="UniProtKB-EC"/>
</dbReference>
<gene>
    <name evidence="12" type="ORF">KL86APRO_11315</name>
</gene>
<sequence>MSIVDQTIRETYASEVAVYGGVKSEALLRAYAAVPRERMLPRGPWVVEALDGSYYVTDDADVSRILHAVGVSIDPKRQLNSGNPAEVGRILEEARFEPGETVFHVGAGLGYFSAIMAEMVGASGRVIAAEVDPVLAWRCRINLEPWQQVEVVGDALACSLPPVDVIFVSTGIARIPASWLDVLRPGGRLIFPLTGSLNGGFIFRIEKGASASWLSAKPLNFARFYPCLGARDPAALSAIDQAIADPRGSHVRSLRLDAHAPQPDCWLHSDGWCLSTAANDHSDRTEPS</sequence>
<evidence type="ECO:0000256" key="3">
    <source>
        <dbReference type="ARBA" id="ARBA00011890"/>
    </source>
</evidence>
<evidence type="ECO:0000256" key="8">
    <source>
        <dbReference type="ARBA" id="ARBA00022691"/>
    </source>
</evidence>
<dbReference type="AlphaFoldDB" id="A0A212JMB9"/>
<organism evidence="12">
    <name type="scientific">uncultured Alphaproteobacteria bacterium</name>
    <dbReference type="NCBI Taxonomy" id="91750"/>
    <lineage>
        <taxon>Bacteria</taxon>
        <taxon>Pseudomonadati</taxon>
        <taxon>Pseudomonadota</taxon>
        <taxon>Alphaproteobacteria</taxon>
        <taxon>environmental samples</taxon>
    </lineage>
</organism>
<evidence type="ECO:0000256" key="9">
    <source>
        <dbReference type="ARBA" id="ARBA00030757"/>
    </source>
</evidence>
<evidence type="ECO:0000256" key="10">
    <source>
        <dbReference type="ARBA" id="ARBA00031323"/>
    </source>
</evidence>
<evidence type="ECO:0000256" key="7">
    <source>
        <dbReference type="ARBA" id="ARBA00022679"/>
    </source>
</evidence>
<dbReference type="EC" id="2.1.1.77" evidence="3"/>
<evidence type="ECO:0000256" key="5">
    <source>
        <dbReference type="ARBA" id="ARBA00022490"/>
    </source>
</evidence>
<keyword evidence="8" id="KW-0949">S-adenosyl-L-methionine</keyword>
<dbReference type="Pfam" id="PF01135">
    <property type="entry name" value="PCMT"/>
    <property type="match status" value="1"/>
</dbReference>
<keyword evidence="7 12" id="KW-0808">Transferase</keyword>
<dbReference type="SUPFAM" id="SSF53335">
    <property type="entry name" value="S-adenosyl-L-methionine-dependent methyltransferases"/>
    <property type="match status" value="1"/>
</dbReference>
<dbReference type="InterPro" id="IPR000682">
    <property type="entry name" value="PCMT"/>
</dbReference>
<evidence type="ECO:0000256" key="4">
    <source>
        <dbReference type="ARBA" id="ARBA00013346"/>
    </source>
</evidence>
<comment type="similarity">
    <text evidence="2">Belongs to the methyltransferase superfamily. L-isoaspartyl/D-aspartyl protein methyltransferase family.</text>
</comment>
<keyword evidence="6 12" id="KW-0489">Methyltransferase</keyword>
<dbReference type="EMBL" id="FLUO01000001">
    <property type="protein sequence ID" value="SBW00594.1"/>
    <property type="molecule type" value="Genomic_DNA"/>
</dbReference>
<dbReference type="InterPro" id="IPR029063">
    <property type="entry name" value="SAM-dependent_MTases_sf"/>
</dbReference>
<evidence type="ECO:0000256" key="11">
    <source>
        <dbReference type="ARBA" id="ARBA00031350"/>
    </source>
</evidence>
<dbReference type="Gene3D" id="3.40.50.150">
    <property type="entry name" value="Vaccinia Virus protein VP39"/>
    <property type="match status" value="1"/>
</dbReference>
<comment type="subcellular location">
    <subcellularLocation>
        <location evidence="1">Cytoplasm</location>
    </subcellularLocation>
</comment>
<evidence type="ECO:0000256" key="1">
    <source>
        <dbReference type="ARBA" id="ARBA00004496"/>
    </source>
</evidence>
<protein>
    <recommendedName>
        <fullName evidence="4">Protein-L-isoaspartate O-methyltransferase</fullName>
        <ecNumber evidence="3">2.1.1.77</ecNumber>
    </recommendedName>
    <alternativeName>
        <fullName evidence="11">L-isoaspartyl protein carboxyl methyltransferase</fullName>
    </alternativeName>
    <alternativeName>
        <fullName evidence="9">Protein L-isoaspartyl methyltransferase</fullName>
    </alternativeName>
    <alternativeName>
        <fullName evidence="10">Protein-beta-aspartate methyltransferase</fullName>
    </alternativeName>
</protein>
<evidence type="ECO:0000256" key="2">
    <source>
        <dbReference type="ARBA" id="ARBA00005369"/>
    </source>
</evidence>
<accession>A0A212JMB9</accession>
<evidence type="ECO:0000256" key="6">
    <source>
        <dbReference type="ARBA" id="ARBA00022603"/>
    </source>
</evidence>
<dbReference type="GO" id="GO:0005737">
    <property type="term" value="C:cytoplasm"/>
    <property type="evidence" value="ECO:0007669"/>
    <property type="project" value="UniProtKB-SubCell"/>
</dbReference>
<evidence type="ECO:0000313" key="12">
    <source>
        <dbReference type="EMBL" id="SBW00594.1"/>
    </source>
</evidence>
<dbReference type="PANTHER" id="PTHR11579">
    <property type="entry name" value="PROTEIN-L-ISOASPARTATE O-METHYLTRANSFERASE"/>
    <property type="match status" value="1"/>
</dbReference>